<sequence length="420" mass="49040">MNIELIKKNYDRWAIKKSDYIKAYEYYKGNTDAMKNYKMITERNNNKANTNFLKKFVKEEVSYSVGNDITYISKSSNDSIVNDIDYYLECWKEDHDSILSKNMILYGLAYELYYIANKELYAKVISPRNAFTVKNEKDELLYFAHCYTLEDKDYIDVYDDKFIYHLDSQFNKVKDPTLHIFGMIPVGLAELSEEGIKDTIYNDIKGLQDSYETNLSDISNEISDFRTAYLKLTGVQLEEEDAKKMKRLGIIQIKDKNGSADWLIKNINDAFIQNTLNTVEDKMYQLTSHINHNEKMQSNTSSLALRSRLISLEEKCKLNQKALNNCIKTRLKVLFIYLKIMFNKNYDYRDIKIKFTPNIPQDDLMMAQIIAQLGDKLSTETGLSQLSFIENAKNELVKIKSEQESIIEGNQLLEEDDLDE</sequence>
<gene>
    <name evidence="1" type="ORF">VN21_17345</name>
</gene>
<name>A0A0M3DCI6_9FIRM</name>
<dbReference type="InterPro" id="IPR021145">
    <property type="entry name" value="Portal_protein_SPP1_Gp6-like"/>
</dbReference>
<evidence type="ECO:0000313" key="1">
    <source>
        <dbReference type="EMBL" id="KKX99840.1"/>
    </source>
</evidence>
<organism evidence="1 2">
    <name type="scientific">Paraclostridium benzoelyticum</name>
    <dbReference type="NCBI Taxonomy" id="1629550"/>
    <lineage>
        <taxon>Bacteria</taxon>
        <taxon>Bacillati</taxon>
        <taxon>Bacillota</taxon>
        <taxon>Clostridia</taxon>
        <taxon>Peptostreptococcales</taxon>
        <taxon>Peptostreptococcaceae</taxon>
        <taxon>Paraclostridium</taxon>
    </lineage>
</organism>
<dbReference type="EMBL" id="LBBT01000360">
    <property type="protein sequence ID" value="KKX99840.1"/>
    <property type="molecule type" value="Genomic_DNA"/>
</dbReference>
<dbReference type="PATRIC" id="fig|1629550.3.peg.3000"/>
<protein>
    <submittedName>
        <fullName evidence="1">Portal protein</fullName>
    </submittedName>
</protein>
<keyword evidence="2" id="KW-1185">Reference proteome</keyword>
<reference evidence="1 2" key="1">
    <citation type="submission" date="2015-04" db="EMBL/GenBank/DDBJ databases">
        <title>Microcin producing Clostridium sp. JC272T.</title>
        <authorList>
            <person name="Jyothsna T."/>
            <person name="Sasikala C."/>
            <person name="Ramana C."/>
        </authorList>
    </citation>
    <scope>NUCLEOTIDE SEQUENCE [LARGE SCALE GENOMIC DNA]</scope>
    <source>
        <strain evidence="1 2">JC272</strain>
    </source>
</reference>
<dbReference type="OrthoDB" id="3189403at2"/>
<proteinExistence type="predicted"/>
<dbReference type="AlphaFoldDB" id="A0A0M3DCI6"/>
<accession>A0A0M3DCI6</accession>
<comment type="caution">
    <text evidence="1">The sequence shown here is derived from an EMBL/GenBank/DDBJ whole genome shotgun (WGS) entry which is preliminary data.</text>
</comment>
<dbReference type="Pfam" id="PF05133">
    <property type="entry name" value="SPP1_portal"/>
    <property type="match status" value="1"/>
</dbReference>
<evidence type="ECO:0000313" key="2">
    <source>
        <dbReference type="Proteomes" id="UP000034407"/>
    </source>
</evidence>
<dbReference type="Proteomes" id="UP000034407">
    <property type="component" value="Unassembled WGS sequence"/>
</dbReference>
<dbReference type="RefSeq" id="WP_046824373.1">
    <property type="nucleotide sequence ID" value="NZ_LBBT01000360.1"/>
</dbReference>